<keyword evidence="8 12" id="KW-0648">Protein biosynthesis</keyword>
<evidence type="ECO:0000256" key="1">
    <source>
        <dbReference type="ARBA" id="ARBA00004496"/>
    </source>
</evidence>
<name>A0A845D944_9BACT</name>
<dbReference type="InterPro" id="IPR010978">
    <property type="entry name" value="tRNA-bd_arm"/>
</dbReference>
<dbReference type="NCBIfam" id="TIGR00414">
    <property type="entry name" value="serS"/>
    <property type="match status" value="1"/>
</dbReference>
<dbReference type="SUPFAM" id="SSF55681">
    <property type="entry name" value="Class II aaRS and biotin synthetases"/>
    <property type="match status" value="1"/>
</dbReference>
<accession>A0A845D944</accession>
<comment type="catalytic activity">
    <reaction evidence="10 12">
        <text>tRNA(Sec) + L-serine + ATP = L-seryl-tRNA(Sec) + AMP + diphosphate + H(+)</text>
        <dbReference type="Rhea" id="RHEA:42580"/>
        <dbReference type="Rhea" id="RHEA-COMP:9742"/>
        <dbReference type="Rhea" id="RHEA-COMP:10128"/>
        <dbReference type="ChEBI" id="CHEBI:15378"/>
        <dbReference type="ChEBI" id="CHEBI:30616"/>
        <dbReference type="ChEBI" id="CHEBI:33019"/>
        <dbReference type="ChEBI" id="CHEBI:33384"/>
        <dbReference type="ChEBI" id="CHEBI:78442"/>
        <dbReference type="ChEBI" id="CHEBI:78533"/>
        <dbReference type="ChEBI" id="CHEBI:456215"/>
        <dbReference type="EC" id="6.1.1.11"/>
    </reaction>
</comment>
<evidence type="ECO:0000256" key="8">
    <source>
        <dbReference type="ARBA" id="ARBA00022917"/>
    </source>
</evidence>
<dbReference type="PRINTS" id="PR00981">
    <property type="entry name" value="TRNASYNTHSER"/>
</dbReference>
<evidence type="ECO:0000256" key="4">
    <source>
        <dbReference type="ARBA" id="ARBA00022490"/>
    </source>
</evidence>
<dbReference type="GO" id="GO:0005737">
    <property type="term" value="C:cytoplasm"/>
    <property type="evidence" value="ECO:0007669"/>
    <property type="project" value="UniProtKB-SubCell"/>
</dbReference>
<evidence type="ECO:0000256" key="10">
    <source>
        <dbReference type="ARBA" id="ARBA00047929"/>
    </source>
</evidence>
<evidence type="ECO:0000259" key="15">
    <source>
        <dbReference type="PROSITE" id="PS50862"/>
    </source>
</evidence>
<dbReference type="PROSITE" id="PS50862">
    <property type="entry name" value="AA_TRNA_LIGASE_II"/>
    <property type="match status" value="1"/>
</dbReference>
<protein>
    <recommendedName>
        <fullName evidence="12">Serine--tRNA ligase</fullName>
        <ecNumber evidence="12">6.1.1.11</ecNumber>
    </recommendedName>
    <alternativeName>
        <fullName evidence="12">Seryl-tRNA synthetase</fullName>
        <shortName evidence="12">SerRS</shortName>
    </alternativeName>
    <alternativeName>
        <fullName evidence="12">Seryl-tRNA(Ser/Sec) synthetase</fullName>
    </alternativeName>
</protein>
<evidence type="ECO:0000256" key="5">
    <source>
        <dbReference type="ARBA" id="ARBA00022598"/>
    </source>
</evidence>
<gene>
    <name evidence="12 16" type="primary">serS</name>
    <name evidence="16" type="ORF">F4X82_00350</name>
</gene>
<proteinExistence type="inferred from homology"/>
<comment type="pathway">
    <text evidence="2 12">Aminoacyl-tRNA biosynthesis; selenocysteinyl-tRNA(Sec) biosynthesis; L-seryl-tRNA(Sec) from L-serine and tRNA(Sec): step 1/1.</text>
</comment>
<dbReference type="AlphaFoldDB" id="A0A845D944"/>
<evidence type="ECO:0000313" key="16">
    <source>
        <dbReference type="EMBL" id="MYE37959.1"/>
    </source>
</evidence>
<feature type="binding site" evidence="12 14">
    <location>
        <begin position="346"/>
        <end position="349"/>
    </location>
    <ligand>
        <name>ATP</name>
        <dbReference type="ChEBI" id="CHEBI:30616"/>
    </ligand>
</feature>
<reference evidence="16 17" key="1">
    <citation type="submission" date="2019-09" db="EMBL/GenBank/DDBJ databases">
        <title>Characterisation of the sponge microbiome using genome-centric metagenomics.</title>
        <authorList>
            <person name="Engelberts J.P."/>
            <person name="Robbins S.J."/>
            <person name="De Goeij J.M."/>
            <person name="Aranda M."/>
            <person name="Bell S.C."/>
            <person name="Webster N.S."/>
        </authorList>
    </citation>
    <scope>NUCLEOTIDE SEQUENCE [LARGE SCALE GENOMIC DNA]</scope>
    <source>
        <strain evidence="16">SB0662_bin_43</strain>
    </source>
</reference>
<dbReference type="InterPro" id="IPR002314">
    <property type="entry name" value="aa-tRNA-synt_IIb"/>
</dbReference>
<comment type="domain">
    <text evidence="12">Consists of two distinct domains, a catalytic core and a N-terminal extension that is involved in tRNA binding.</text>
</comment>
<comment type="catalytic activity">
    <reaction evidence="11 12">
        <text>tRNA(Ser) + L-serine + ATP = L-seryl-tRNA(Ser) + AMP + diphosphate + H(+)</text>
        <dbReference type="Rhea" id="RHEA:12292"/>
        <dbReference type="Rhea" id="RHEA-COMP:9669"/>
        <dbReference type="Rhea" id="RHEA-COMP:9703"/>
        <dbReference type="ChEBI" id="CHEBI:15378"/>
        <dbReference type="ChEBI" id="CHEBI:30616"/>
        <dbReference type="ChEBI" id="CHEBI:33019"/>
        <dbReference type="ChEBI" id="CHEBI:33384"/>
        <dbReference type="ChEBI" id="CHEBI:78442"/>
        <dbReference type="ChEBI" id="CHEBI:78533"/>
        <dbReference type="ChEBI" id="CHEBI:456215"/>
        <dbReference type="EC" id="6.1.1.11"/>
    </reaction>
</comment>
<evidence type="ECO:0000256" key="3">
    <source>
        <dbReference type="ARBA" id="ARBA00010728"/>
    </source>
</evidence>
<dbReference type="GO" id="GO:0016260">
    <property type="term" value="P:selenocysteine biosynthetic process"/>
    <property type="evidence" value="ECO:0007669"/>
    <property type="project" value="UniProtKB-UniRule"/>
</dbReference>
<feature type="binding site" evidence="14">
    <location>
        <begin position="275"/>
        <end position="278"/>
    </location>
    <ligand>
        <name>ATP</name>
        <dbReference type="ChEBI" id="CHEBI:30616"/>
    </ligand>
</feature>
<organism evidence="16 17">
    <name type="scientific">Candidatus Spechtbacteria bacterium SB0662_bin_43</name>
    <dbReference type="NCBI Taxonomy" id="2604897"/>
    <lineage>
        <taxon>Bacteria</taxon>
        <taxon>Candidatus Spechtiibacteriota</taxon>
    </lineage>
</organism>
<dbReference type="InterPro" id="IPR002317">
    <property type="entry name" value="Ser-tRNA-ligase_type_1"/>
</dbReference>
<dbReference type="InterPro" id="IPR033729">
    <property type="entry name" value="SerRS_core"/>
</dbReference>
<feature type="site" description="Important for serine binding" evidence="13">
    <location>
        <position position="380"/>
    </location>
</feature>
<dbReference type="InterPro" id="IPR045864">
    <property type="entry name" value="aa-tRNA-synth_II/BPL/LPL"/>
</dbReference>
<dbReference type="PANTHER" id="PTHR43697">
    <property type="entry name" value="SERYL-TRNA SYNTHETASE"/>
    <property type="match status" value="1"/>
</dbReference>
<keyword evidence="7 12" id="KW-0067">ATP-binding</keyword>
<feature type="binding site" evidence="13">
    <location>
        <position position="259"/>
    </location>
    <ligand>
        <name>L-serine</name>
        <dbReference type="ChEBI" id="CHEBI:33384"/>
    </ligand>
</feature>
<dbReference type="UniPathway" id="UPA00906">
    <property type="reaction ID" value="UER00895"/>
</dbReference>
<feature type="binding site" evidence="13">
    <location>
        <position position="228"/>
    </location>
    <ligand>
        <name>L-serine</name>
        <dbReference type="ChEBI" id="CHEBI:33384"/>
    </ligand>
</feature>
<dbReference type="GO" id="GO:0005524">
    <property type="term" value="F:ATP binding"/>
    <property type="evidence" value="ECO:0007669"/>
    <property type="project" value="UniProtKB-UniRule"/>
</dbReference>
<feature type="binding site" evidence="12 13">
    <location>
        <position position="282"/>
    </location>
    <ligand>
        <name>L-serine</name>
        <dbReference type="ChEBI" id="CHEBI:33384"/>
    </ligand>
</feature>
<dbReference type="EC" id="6.1.1.11" evidence="12"/>
<feature type="domain" description="Aminoacyl-transfer RNA synthetases class-II family profile" evidence="15">
    <location>
        <begin position="175"/>
        <end position="405"/>
    </location>
</feature>
<dbReference type="EMBL" id="VXOY01000005">
    <property type="protein sequence ID" value="MYE37959.1"/>
    <property type="molecule type" value="Genomic_DNA"/>
</dbReference>
<dbReference type="HAMAP" id="MF_00176">
    <property type="entry name" value="Ser_tRNA_synth_type1"/>
    <property type="match status" value="1"/>
</dbReference>
<dbReference type="Pfam" id="PF02403">
    <property type="entry name" value="Seryl_tRNA_N"/>
    <property type="match status" value="1"/>
</dbReference>
<dbReference type="Proteomes" id="UP000449092">
    <property type="component" value="Unassembled WGS sequence"/>
</dbReference>
<evidence type="ECO:0000256" key="11">
    <source>
        <dbReference type="ARBA" id="ARBA00048823"/>
    </source>
</evidence>
<feature type="binding site" evidence="12 14">
    <location>
        <begin position="259"/>
        <end position="261"/>
    </location>
    <ligand>
        <name>ATP</name>
        <dbReference type="ChEBI" id="CHEBI:30616"/>
    </ligand>
</feature>
<sequence>MISPDYIRNNRKEVQEGVRAKKSDIRIDDIIALDDEYKQVLRTTEDLRASRNTITEQIAAQKNSEARSGLLKKAEEIKRKVQHNESILRTKKEALDTALHKIPNIPSNDVPRGTDEDDNVVLRVFGEKPSFSFKPKDYLEIAKAYDLIDIDRAAKVSGTRFGYIKNQAALLEFALVRFVFDEVMKERFVPIVPPVLINKNAMQGLGYLEKDSDEAYYIEKDDLYLVATAEHSIVPMFCNEVIECETLPRRFIGFSSAFRREAGSYGKDTKGILRVHQFDKIEMVSFATVEQAEKEHLLMLETQERLMQRLEIPYRVVSICTGDMGFVAKRQYDIESWIPSQETYRETHSTSDTGDFQARRLNIRYRKDKANHFVHIANGTALAIGRILIALLENYQQHDGSVRIPSVLQPYTGFDRIS</sequence>
<feature type="binding site" evidence="12">
    <location>
        <position position="380"/>
    </location>
    <ligand>
        <name>L-serine</name>
        <dbReference type="ChEBI" id="CHEBI:33384"/>
    </ligand>
</feature>
<comment type="subcellular location">
    <subcellularLocation>
        <location evidence="1 12">Cytoplasm</location>
    </subcellularLocation>
</comment>
<dbReference type="Pfam" id="PF00587">
    <property type="entry name" value="tRNA-synt_2b"/>
    <property type="match status" value="1"/>
</dbReference>
<feature type="binding site" evidence="12">
    <location>
        <begin position="228"/>
        <end position="230"/>
    </location>
    <ligand>
        <name>L-serine</name>
        <dbReference type="ChEBI" id="CHEBI:33384"/>
    </ligand>
</feature>
<feature type="binding site" evidence="13">
    <location>
        <position position="378"/>
    </location>
    <ligand>
        <name>L-serine</name>
        <dbReference type="ChEBI" id="CHEBI:33384"/>
    </ligand>
</feature>
<dbReference type="InterPro" id="IPR006195">
    <property type="entry name" value="aa-tRNA-synth_II"/>
</dbReference>
<comment type="caution">
    <text evidence="16">The sequence shown here is derived from an EMBL/GenBank/DDBJ whole genome shotgun (WGS) entry which is preliminary data.</text>
</comment>
<evidence type="ECO:0000256" key="6">
    <source>
        <dbReference type="ARBA" id="ARBA00022741"/>
    </source>
</evidence>
<dbReference type="InterPro" id="IPR042103">
    <property type="entry name" value="SerRS_1_N_sf"/>
</dbReference>
<evidence type="ECO:0000256" key="7">
    <source>
        <dbReference type="ARBA" id="ARBA00022840"/>
    </source>
</evidence>
<dbReference type="Gene3D" id="1.10.287.40">
    <property type="entry name" value="Serine-tRNA synthetase, tRNA binding domain"/>
    <property type="match status" value="1"/>
</dbReference>
<keyword evidence="5 12" id="KW-0436">Ligase</keyword>
<evidence type="ECO:0000313" key="17">
    <source>
        <dbReference type="Proteomes" id="UP000449092"/>
    </source>
</evidence>
<dbReference type="GO" id="GO:0006434">
    <property type="term" value="P:seryl-tRNA aminoacylation"/>
    <property type="evidence" value="ECO:0007669"/>
    <property type="project" value="UniProtKB-UniRule"/>
</dbReference>
<evidence type="ECO:0000256" key="9">
    <source>
        <dbReference type="ARBA" id="ARBA00023146"/>
    </source>
</evidence>
<evidence type="ECO:0000256" key="12">
    <source>
        <dbReference type="HAMAP-Rule" id="MF_00176"/>
    </source>
</evidence>
<feature type="binding site" evidence="12">
    <location>
        <position position="275"/>
    </location>
    <ligand>
        <name>ATP</name>
        <dbReference type="ChEBI" id="CHEBI:30616"/>
    </ligand>
</feature>
<keyword evidence="4 12" id="KW-0963">Cytoplasm</keyword>
<keyword evidence="6 12" id="KW-0547">Nucleotide-binding</keyword>
<dbReference type="CDD" id="cd00770">
    <property type="entry name" value="SerRS_core"/>
    <property type="match status" value="1"/>
</dbReference>
<comment type="similarity">
    <text evidence="3 12">Belongs to the class-II aminoacyl-tRNA synthetase family. Type-1 seryl-tRNA synthetase subfamily.</text>
</comment>
<dbReference type="PANTHER" id="PTHR43697:SF1">
    <property type="entry name" value="SERINE--TRNA LIGASE"/>
    <property type="match status" value="1"/>
</dbReference>
<evidence type="ECO:0000256" key="14">
    <source>
        <dbReference type="PIRSR" id="PIRSR001529-2"/>
    </source>
</evidence>
<dbReference type="PIRSF" id="PIRSF001529">
    <property type="entry name" value="Ser-tRNA-synth_IIa"/>
    <property type="match status" value="1"/>
</dbReference>
<comment type="subunit">
    <text evidence="12">Homodimer. The tRNA molecule binds across the dimer.</text>
</comment>
<dbReference type="GO" id="GO:0004828">
    <property type="term" value="F:serine-tRNA ligase activity"/>
    <property type="evidence" value="ECO:0007669"/>
    <property type="project" value="UniProtKB-UniRule"/>
</dbReference>
<comment type="function">
    <text evidence="12">Catalyzes the attachment of serine to tRNA(Ser). Is also able to aminoacylate tRNA(Sec) with serine, to form the misacylated tRNA L-seryl-tRNA(Sec), which will be further converted into selenocysteinyl-tRNA(Sec).</text>
</comment>
<dbReference type="Gene3D" id="3.30.930.10">
    <property type="entry name" value="Bira Bifunctional Protein, Domain 2"/>
    <property type="match status" value="1"/>
</dbReference>
<dbReference type="InterPro" id="IPR015866">
    <property type="entry name" value="Ser-tRNA-synth_1_N"/>
</dbReference>
<evidence type="ECO:0000256" key="13">
    <source>
        <dbReference type="PIRSR" id="PIRSR001529-1"/>
    </source>
</evidence>
<dbReference type="SUPFAM" id="SSF46589">
    <property type="entry name" value="tRNA-binding arm"/>
    <property type="match status" value="1"/>
</dbReference>
<evidence type="ECO:0000256" key="2">
    <source>
        <dbReference type="ARBA" id="ARBA00005045"/>
    </source>
</evidence>
<keyword evidence="9 12" id="KW-0030">Aminoacyl-tRNA synthetase</keyword>